<dbReference type="InterPro" id="IPR004574">
    <property type="entry name" value="Alkb"/>
</dbReference>
<dbReference type="Pfam" id="PF13532">
    <property type="entry name" value="2OG-FeII_Oxy_2"/>
    <property type="match status" value="1"/>
</dbReference>
<evidence type="ECO:0000256" key="5">
    <source>
        <dbReference type="ARBA" id="ARBA00023004"/>
    </source>
</evidence>
<evidence type="ECO:0000256" key="3">
    <source>
        <dbReference type="ARBA" id="ARBA00022964"/>
    </source>
</evidence>
<dbReference type="InterPro" id="IPR027450">
    <property type="entry name" value="AlkB-like"/>
</dbReference>
<protein>
    <recommendedName>
        <fullName evidence="8">Fe2OG dioxygenase domain-containing protein</fullName>
    </recommendedName>
</protein>
<feature type="binding site" evidence="6">
    <location>
        <position position="313"/>
    </location>
    <ligand>
        <name>Fe cation</name>
        <dbReference type="ChEBI" id="CHEBI:24875"/>
        <note>catalytic</note>
    </ligand>
</feature>
<dbReference type="EMBL" id="LVLJ01003244">
    <property type="protein sequence ID" value="OAE22259.1"/>
    <property type="molecule type" value="Genomic_DNA"/>
</dbReference>
<dbReference type="GO" id="GO:0035516">
    <property type="term" value="F:broad specificity oxidative DNA demethylase activity"/>
    <property type="evidence" value="ECO:0007669"/>
    <property type="project" value="TreeGrafter"/>
</dbReference>
<dbReference type="InterPro" id="IPR005123">
    <property type="entry name" value="Oxoglu/Fe-dep_dioxygenase_dom"/>
</dbReference>
<dbReference type="GO" id="GO:0035513">
    <property type="term" value="P:oxidative RNA demethylation"/>
    <property type="evidence" value="ECO:0007669"/>
    <property type="project" value="TreeGrafter"/>
</dbReference>
<dbReference type="InterPro" id="IPR037151">
    <property type="entry name" value="AlkB-like_sf"/>
</dbReference>
<evidence type="ECO:0000256" key="2">
    <source>
        <dbReference type="ARBA" id="ARBA00022723"/>
    </source>
</evidence>
<feature type="binding site" evidence="6">
    <location>
        <position position="315"/>
    </location>
    <ligand>
        <name>Fe cation</name>
        <dbReference type="ChEBI" id="CHEBI:24875"/>
        <note>catalytic</note>
    </ligand>
</feature>
<evidence type="ECO:0000256" key="1">
    <source>
        <dbReference type="ARBA" id="ARBA00007879"/>
    </source>
</evidence>
<feature type="region of interest" description="Disordered" evidence="7">
    <location>
        <begin position="161"/>
        <end position="211"/>
    </location>
</feature>
<accession>A0A176VMT6</accession>
<name>A0A176VMT6_MARPO</name>
<comment type="cofactor">
    <cofactor evidence="6">
        <name>Fe(2+)</name>
        <dbReference type="ChEBI" id="CHEBI:29033"/>
    </cofactor>
    <text evidence="6">Binds 1 Fe(2+) ion per subunit.</text>
</comment>
<dbReference type="PROSITE" id="PS51471">
    <property type="entry name" value="FE2OG_OXY"/>
    <property type="match status" value="1"/>
</dbReference>
<dbReference type="GO" id="GO:0005737">
    <property type="term" value="C:cytoplasm"/>
    <property type="evidence" value="ECO:0007669"/>
    <property type="project" value="TreeGrafter"/>
</dbReference>
<dbReference type="AlphaFoldDB" id="A0A176VMT6"/>
<dbReference type="PANTHER" id="PTHR16557">
    <property type="entry name" value="ALKYLATED DNA REPAIR PROTEIN ALKB-RELATED"/>
    <property type="match status" value="1"/>
</dbReference>
<keyword evidence="10" id="KW-1185">Reference proteome</keyword>
<evidence type="ECO:0000313" key="9">
    <source>
        <dbReference type="EMBL" id="OAE22259.1"/>
    </source>
</evidence>
<sequence>MGYVDSQQGAHARTAFRNAEKQYKRYKEASTRLRSSRSRNKIQPTDVSQVLDFSRYVDLVRDSSTKIDGVSLAPESLSGKPVFVLDAHPGFHFIPQALSAEEQHYWILESLTSFPQPPNRTNHNAEYGPIRDLWSAVTANSVLVQVASDEDLSASEREFVESVQLREESNVQQSVAREDEEEESNQRQGRGELSTSARGEDFGARDGLTTTARVTNEKAPEAVSRWRFESNPTSDGKPVDAESLLRRLRWATIGMQFDWSKKAYNTSIPYEKLPQKLSELAARLAAPAMGGSEFKAEAAIVNYYGPDDMLGGHVDDMEADWSKPIVSISLGCKAIFLLGGESRDQTPTAMFLRSGDVVLMSGAARTCFHGVPRIFTEDDNSDLPDTASLEQDPAGPLCTAQLLVGRVWLVESIDPKGLSIVRRANNRMSTVRPQQSRQNTPFQVGVSLQRARNILDLKSFSRAAPDEKHREMMTGCSVELGRKASLFKTLMIECIKRIIIIDIIFSQGLDTVHPLLWTTVAVRWSLRFDRTLRGQLQSKL</sequence>
<comment type="caution">
    <text evidence="9">The sequence shown here is derived from an EMBL/GenBank/DDBJ whole genome shotgun (WGS) entry which is preliminary data.</text>
</comment>
<keyword evidence="5 6" id="KW-0408">Iron</keyword>
<keyword evidence="2 6" id="KW-0479">Metal-binding</keyword>
<evidence type="ECO:0000256" key="6">
    <source>
        <dbReference type="PIRSR" id="PIRSR604574-2"/>
    </source>
</evidence>
<feature type="domain" description="Fe2OG dioxygenase" evidence="8">
    <location>
        <begin position="295"/>
        <end position="411"/>
    </location>
</feature>
<organism evidence="9 10">
    <name type="scientific">Marchantia polymorpha subsp. ruderalis</name>
    <dbReference type="NCBI Taxonomy" id="1480154"/>
    <lineage>
        <taxon>Eukaryota</taxon>
        <taxon>Viridiplantae</taxon>
        <taxon>Streptophyta</taxon>
        <taxon>Embryophyta</taxon>
        <taxon>Marchantiophyta</taxon>
        <taxon>Marchantiopsida</taxon>
        <taxon>Marchantiidae</taxon>
        <taxon>Marchantiales</taxon>
        <taxon>Marchantiaceae</taxon>
        <taxon>Marchantia</taxon>
    </lineage>
</organism>
<dbReference type="SUPFAM" id="SSF51197">
    <property type="entry name" value="Clavaminate synthase-like"/>
    <property type="match status" value="1"/>
</dbReference>
<keyword evidence="3" id="KW-0223">Dioxygenase</keyword>
<evidence type="ECO:0000313" key="10">
    <source>
        <dbReference type="Proteomes" id="UP000077202"/>
    </source>
</evidence>
<evidence type="ECO:0000256" key="4">
    <source>
        <dbReference type="ARBA" id="ARBA00023002"/>
    </source>
</evidence>
<gene>
    <name evidence="9" type="ORF">AXG93_2117s1070</name>
</gene>
<feature type="compositionally biased region" description="Basic and acidic residues" evidence="7">
    <location>
        <begin position="18"/>
        <end position="31"/>
    </location>
</feature>
<dbReference type="GO" id="GO:0008198">
    <property type="term" value="F:ferrous iron binding"/>
    <property type="evidence" value="ECO:0007669"/>
    <property type="project" value="TreeGrafter"/>
</dbReference>
<evidence type="ECO:0000259" key="8">
    <source>
        <dbReference type="PROSITE" id="PS51471"/>
    </source>
</evidence>
<evidence type="ECO:0000256" key="7">
    <source>
        <dbReference type="SAM" id="MobiDB-lite"/>
    </source>
</evidence>
<keyword evidence="4" id="KW-0560">Oxidoreductase</keyword>
<dbReference type="Gene3D" id="2.60.120.590">
    <property type="entry name" value="Alpha-ketoglutarate-dependent dioxygenase AlkB-like"/>
    <property type="match status" value="1"/>
</dbReference>
<dbReference type="PANTHER" id="PTHR16557:SF11">
    <property type="entry name" value="ALPHA-KETOGLUTARATE-DEPENDENT DIOXYGENASE ALKB"/>
    <property type="match status" value="1"/>
</dbReference>
<feature type="binding site" evidence="6">
    <location>
        <position position="369"/>
    </location>
    <ligand>
        <name>Fe cation</name>
        <dbReference type="ChEBI" id="CHEBI:24875"/>
        <note>catalytic</note>
    </ligand>
</feature>
<feature type="region of interest" description="Disordered" evidence="7">
    <location>
        <begin position="1"/>
        <end position="41"/>
    </location>
</feature>
<dbReference type="GO" id="GO:0035515">
    <property type="term" value="F:oxidative RNA demethylase activity"/>
    <property type="evidence" value="ECO:0007669"/>
    <property type="project" value="TreeGrafter"/>
</dbReference>
<reference evidence="9" key="1">
    <citation type="submission" date="2016-03" db="EMBL/GenBank/DDBJ databases">
        <title>Mechanisms controlling the formation of the plant cell surface in tip-growing cells are functionally conserved among land plants.</title>
        <authorList>
            <person name="Honkanen S."/>
            <person name="Jones V.A."/>
            <person name="Morieri G."/>
            <person name="Champion C."/>
            <person name="Hetherington A.J."/>
            <person name="Kelly S."/>
            <person name="Saint-Marcoux D."/>
            <person name="Proust H."/>
            <person name="Prescott H."/>
            <person name="Dolan L."/>
        </authorList>
    </citation>
    <scope>NUCLEOTIDE SEQUENCE [LARGE SCALE GENOMIC DNA]</scope>
    <source>
        <tissue evidence="9">Whole gametophyte</tissue>
    </source>
</reference>
<proteinExistence type="inferred from homology"/>
<comment type="similarity">
    <text evidence="1">Belongs to the alkB family.</text>
</comment>
<dbReference type="Proteomes" id="UP000077202">
    <property type="component" value="Unassembled WGS sequence"/>
</dbReference>